<sequence length="221" mass="25629">MLANEVIYIDIDDFVSNVETLINQGIADIRESGNLFKVYGTWYRIYSDYVKYQGMRVNLKKGIDGNNIDIPLYSAWTVGGKLSESRIMAGKLYDKLHEIYIFHQLFNNTNVVKSLKKYTSIIKRCTSLEKFSDNIFILCFNNNKYCFTKKERYNSLCNNIEQYVEVDKYDKHTPSLVYKSDNIDSIQSLYSILNTVYYINKTKQGYGIDYTLACALGIADN</sequence>
<reference evidence="1 3" key="1">
    <citation type="submission" date="2018-09" db="EMBL/GenBank/DDBJ databases">
        <title>Murine metabolic-syndrome-specific gut microbial biobank.</title>
        <authorList>
            <person name="Liu C."/>
        </authorList>
    </citation>
    <scope>NUCLEOTIDE SEQUENCE [LARGE SCALE GENOMIC DNA]</scope>
    <source>
        <strain evidence="1 3">0.1X-D8-26</strain>
    </source>
</reference>
<comment type="caution">
    <text evidence="1">The sequence shown here is derived from an EMBL/GenBank/DDBJ whole genome shotgun (WGS) entry which is preliminary data.</text>
</comment>
<dbReference type="Proteomes" id="UP000305751">
    <property type="component" value="Unassembled WGS sequence"/>
</dbReference>
<accession>A0A3L8A7K9</accession>
<keyword evidence="4" id="KW-1185">Reference proteome</keyword>
<organism evidence="1 3">
    <name type="scientific">Bacteroides acidifaciens</name>
    <dbReference type="NCBI Taxonomy" id="85831"/>
    <lineage>
        <taxon>Bacteria</taxon>
        <taxon>Pseudomonadati</taxon>
        <taxon>Bacteroidota</taxon>
        <taxon>Bacteroidia</taxon>
        <taxon>Bacteroidales</taxon>
        <taxon>Bacteroidaceae</taxon>
        <taxon>Bacteroides</taxon>
    </lineage>
</organism>
<evidence type="ECO:0000313" key="2">
    <source>
        <dbReference type="EMBL" id="TGX96823.1"/>
    </source>
</evidence>
<proteinExistence type="predicted"/>
<evidence type="ECO:0000313" key="1">
    <source>
        <dbReference type="EMBL" id="RLT78300.1"/>
    </source>
</evidence>
<dbReference type="EMBL" id="SRZA01000103">
    <property type="protein sequence ID" value="TGX96823.1"/>
    <property type="molecule type" value="Genomic_DNA"/>
</dbReference>
<dbReference type="RefSeq" id="WP_121767497.1">
    <property type="nucleotide sequence ID" value="NZ_CANABO010000064.1"/>
</dbReference>
<name>A0A3L8A7K9_9BACE</name>
<evidence type="ECO:0000313" key="4">
    <source>
        <dbReference type="Proteomes" id="UP000305751"/>
    </source>
</evidence>
<dbReference type="Proteomes" id="UP000267159">
    <property type="component" value="Unassembled WGS sequence"/>
</dbReference>
<gene>
    <name evidence="1" type="ORF">D7Y07_20030</name>
    <name evidence="2" type="ORF">E5356_18935</name>
</gene>
<protein>
    <submittedName>
        <fullName evidence="1">Uncharacterized protein</fullName>
    </submittedName>
</protein>
<dbReference type="AlphaFoldDB" id="A0A3L8A7K9"/>
<evidence type="ECO:0000313" key="3">
    <source>
        <dbReference type="Proteomes" id="UP000267159"/>
    </source>
</evidence>
<reference evidence="2 4" key="2">
    <citation type="submission" date="2019-04" db="EMBL/GenBank/DDBJ databases">
        <title>Microbes associate with the intestines of laboratory mice.</title>
        <authorList>
            <person name="Navarre W."/>
            <person name="Wong E."/>
            <person name="Huang K."/>
            <person name="Tropini C."/>
            <person name="Ng K."/>
            <person name="Yu B."/>
        </authorList>
    </citation>
    <scope>NUCLEOTIDE SEQUENCE [LARGE SCALE GENOMIC DNA]</scope>
    <source>
        <strain evidence="2 4">NM70_E10</strain>
    </source>
</reference>
<dbReference type="EMBL" id="RAZM01000131">
    <property type="protein sequence ID" value="RLT78300.1"/>
    <property type="molecule type" value="Genomic_DNA"/>
</dbReference>